<dbReference type="PANTHER" id="PTHR35527:SF2">
    <property type="entry name" value="HYDROLASE"/>
    <property type="match status" value="1"/>
</dbReference>
<evidence type="ECO:0000256" key="1">
    <source>
        <dbReference type="ARBA" id="ARBA00006625"/>
    </source>
</evidence>
<dbReference type="EMBL" id="LN853581">
    <property type="protein sequence ID" value="CRY96210.1"/>
    <property type="molecule type" value="Genomic_DNA"/>
</dbReference>
<proteinExistence type="inferred from homology"/>
<accession>A0A0H5Q466</accession>
<sequence>MSAFSSIHVTGLDKNVGTVHWRFADRTGKQVVLEIVDGKANFYDNPIGVLTNSPGFQWHLTNLSNYMTLVPGNADGRAWSSLASSFPVKAASGGSGMYGLPGDPTSQSRFVRTAVYKATAPVPENGLAAMLQSFKILEAMVVPLGVVVDVNANPEKTTDMITSTQFTTVSDIDALKLYYRTMDNSKIRCIDLSAIDFGKVKYVSAPLDEKKEEVEIIKIK</sequence>
<dbReference type="Pfam" id="PF02275">
    <property type="entry name" value="CBAH"/>
    <property type="match status" value="1"/>
</dbReference>
<feature type="domain" description="Choloylglycine hydrolase/NAAA C-terminal" evidence="3">
    <location>
        <begin position="16"/>
        <end position="195"/>
    </location>
</feature>
<reference evidence="4" key="2">
    <citation type="submission" date="2015-07" db="EMBL/GenBank/DDBJ databases">
        <title>Plasmids, circular viruses and viroids from rat gut.</title>
        <authorList>
            <person name="Jorgensen T.J."/>
            <person name="Hansen M.A."/>
            <person name="Xu Z."/>
            <person name="Tabak M.A."/>
            <person name="Sorensen S.J."/>
            <person name="Hansen L.H."/>
        </authorList>
    </citation>
    <scope>NUCLEOTIDE SEQUENCE</scope>
    <source>
        <strain evidence="4">RGFK0986</strain>
    </source>
</reference>
<dbReference type="InterPro" id="IPR029055">
    <property type="entry name" value="Ntn_hydrolases_N"/>
</dbReference>
<keyword evidence="2" id="KW-0378">Hydrolase</keyword>
<evidence type="ECO:0000313" key="4">
    <source>
        <dbReference type="EMBL" id="CRY96210.1"/>
    </source>
</evidence>
<reference evidence="4" key="1">
    <citation type="submission" date="2015-06" db="EMBL/GenBank/DDBJ databases">
        <authorList>
            <person name="Joergensen T."/>
        </authorList>
    </citation>
    <scope>NUCLEOTIDE SEQUENCE</scope>
    <source>
        <strain evidence="4">RGFK0986</strain>
    </source>
</reference>
<name>A0A0H5Q466_9ZZZZ</name>
<dbReference type="InterPro" id="IPR029132">
    <property type="entry name" value="CBAH/NAAA_C"/>
</dbReference>
<protein>
    <recommendedName>
        <fullName evidence="3">Choloylglycine hydrolase/NAAA C-terminal domain-containing protein</fullName>
    </recommendedName>
</protein>
<comment type="similarity">
    <text evidence="1">Belongs to the peptidase C59 family.</text>
</comment>
<dbReference type="AlphaFoldDB" id="A0A0H5Q466"/>
<organism evidence="4">
    <name type="scientific">uncultured prokaryote</name>
    <dbReference type="NCBI Taxonomy" id="198431"/>
    <lineage>
        <taxon>unclassified sequences</taxon>
        <taxon>environmental samples</taxon>
    </lineage>
</organism>
<dbReference type="PANTHER" id="PTHR35527">
    <property type="entry name" value="CHOLOYLGLYCINE HYDROLASE"/>
    <property type="match status" value="1"/>
</dbReference>
<dbReference type="Gene3D" id="3.60.60.10">
    <property type="entry name" value="Penicillin V Acylase, Chain A"/>
    <property type="match status" value="1"/>
</dbReference>
<dbReference type="InterPro" id="IPR052193">
    <property type="entry name" value="Peptidase_C59"/>
</dbReference>
<evidence type="ECO:0000259" key="3">
    <source>
        <dbReference type="Pfam" id="PF02275"/>
    </source>
</evidence>
<dbReference type="SUPFAM" id="SSF56235">
    <property type="entry name" value="N-terminal nucleophile aminohydrolases (Ntn hydrolases)"/>
    <property type="match status" value="1"/>
</dbReference>
<dbReference type="GO" id="GO:0016787">
    <property type="term" value="F:hydrolase activity"/>
    <property type="evidence" value="ECO:0007669"/>
    <property type="project" value="UniProtKB-KW"/>
</dbReference>
<evidence type="ECO:0000256" key="2">
    <source>
        <dbReference type="ARBA" id="ARBA00022801"/>
    </source>
</evidence>